<dbReference type="Pfam" id="PF02541">
    <property type="entry name" value="Ppx-GppA"/>
    <property type="match status" value="1"/>
</dbReference>
<dbReference type="Proteomes" id="UP000295781">
    <property type="component" value="Chromosome"/>
</dbReference>
<dbReference type="PANTHER" id="PTHR30005:SF13">
    <property type="entry name" value="EXOPOLYPHOSPHATASE 2"/>
    <property type="match status" value="1"/>
</dbReference>
<dbReference type="SUPFAM" id="SSF53067">
    <property type="entry name" value="Actin-like ATPase domain"/>
    <property type="match status" value="2"/>
</dbReference>
<dbReference type="OrthoDB" id="9793035at2"/>
<name>A0A4P2PX89_SORCE</name>
<dbReference type="Gene3D" id="3.30.420.40">
    <property type="match status" value="1"/>
</dbReference>
<dbReference type="InterPro" id="IPR050273">
    <property type="entry name" value="GppA/Ppx_hydrolase"/>
</dbReference>
<sequence length="311" mass="32117">MRVAAIDIGTNSVLLLIAERRGGDVVALAERATITRLGQGVDAARALAPEAVERTLACLARYGEELRALGAQRVDAVGTSAMRDAAGGEAFIARARELIGAAPRVISGREEAELTFAGALTGLEVPAQGPRVVFDVGGGSTEIIVGGADGAVVQSASLDVGSVRLTERHIRSDPPAEAELDAVRADARAALATLPAERLAAAPTLVGVAGTVTTLAAIVRDVVPYEGARVHGARISRAEIVALTSRLASMPLAARRQLRALDPARADVIVAGSVLIEEILAWISRISGSSVDLVASDRGVRWGLAERLCLP</sequence>
<evidence type="ECO:0000313" key="2">
    <source>
        <dbReference type="EMBL" id="AUX21093.1"/>
    </source>
</evidence>
<accession>A0A4P2PX89</accession>
<dbReference type="GO" id="GO:0016462">
    <property type="term" value="F:pyrophosphatase activity"/>
    <property type="evidence" value="ECO:0007669"/>
    <property type="project" value="TreeGrafter"/>
</dbReference>
<dbReference type="InterPro" id="IPR003695">
    <property type="entry name" value="Ppx_GppA_N"/>
</dbReference>
<dbReference type="Gene3D" id="3.30.420.150">
    <property type="entry name" value="Exopolyphosphatase. Domain 2"/>
    <property type="match status" value="1"/>
</dbReference>
<dbReference type="PANTHER" id="PTHR30005">
    <property type="entry name" value="EXOPOLYPHOSPHATASE"/>
    <property type="match status" value="1"/>
</dbReference>
<organism evidence="2 3">
    <name type="scientific">Sorangium cellulosum</name>
    <name type="common">Polyangium cellulosum</name>
    <dbReference type="NCBI Taxonomy" id="56"/>
    <lineage>
        <taxon>Bacteria</taxon>
        <taxon>Pseudomonadati</taxon>
        <taxon>Myxococcota</taxon>
        <taxon>Polyangia</taxon>
        <taxon>Polyangiales</taxon>
        <taxon>Polyangiaceae</taxon>
        <taxon>Sorangium</taxon>
    </lineage>
</organism>
<dbReference type="AlphaFoldDB" id="A0A4P2PX89"/>
<dbReference type="InterPro" id="IPR043129">
    <property type="entry name" value="ATPase_NBD"/>
</dbReference>
<feature type="domain" description="Ppx/GppA phosphatase N-terminal" evidence="1">
    <location>
        <begin position="17"/>
        <end position="289"/>
    </location>
</feature>
<gene>
    <name evidence="2" type="ORF">SOCEGT47_015710</name>
</gene>
<evidence type="ECO:0000259" key="1">
    <source>
        <dbReference type="Pfam" id="PF02541"/>
    </source>
</evidence>
<dbReference type="EMBL" id="CP012670">
    <property type="protein sequence ID" value="AUX21093.1"/>
    <property type="molecule type" value="Genomic_DNA"/>
</dbReference>
<evidence type="ECO:0000313" key="3">
    <source>
        <dbReference type="Proteomes" id="UP000295781"/>
    </source>
</evidence>
<dbReference type="RefSeq" id="WP_129346458.1">
    <property type="nucleotide sequence ID" value="NZ_CP012670.1"/>
</dbReference>
<protein>
    <submittedName>
        <fullName evidence="2">Ppx/GppA phosphatase family protein</fullName>
    </submittedName>
</protein>
<proteinExistence type="predicted"/>
<dbReference type="CDD" id="cd24054">
    <property type="entry name" value="ASKHA_NBD_AaPPX-GppA_MtPPX2-like"/>
    <property type="match status" value="1"/>
</dbReference>
<reference evidence="2 3" key="1">
    <citation type="submission" date="2015-09" db="EMBL/GenBank/DDBJ databases">
        <title>Sorangium comparison.</title>
        <authorList>
            <person name="Zaburannyi N."/>
            <person name="Bunk B."/>
            <person name="Overmann J."/>
            <person name="Mueller R."/>
        </authorList>
    </citation>
    <scope>NUCLEOTIDE SEQUENCE [LARGE SCALE GENOMIC DNA]</scope>
    <source>
        <strain evidence="2 3">So ceGT47</strain>
    </source>
</reference>